<evidence type="ECO:0000256" key="1">
    <source>
        <dbReference type="SAM" id="MobiDB-lite"/>
    </source>
</evidence>
<evidence type="ECO:0000313" key="3">
    <source>
        <dbReference type="Proteomes" id="UP000823775"/>
    </source>
</evidence>
<protein>
    <submittedName>
        <fullName evidence="2">Uncharacterized protein</fullName>
    </submittedName>
</protein>
<feature type="region of interest" description="Disordered" evidence="1">
    <location>
        <begin position="1"/>
        <end position="22"/>
    </location>
</feature>
<organism evidence="2 3">
    <name type="scientific">Datura stramonium</name>
    <name type="common">Jimsonweed</name>
    <name type="synonym">Common thornapple</name>
    <dbReference type="NCBI Taxonomy" id="4076"/>
    <lineage>
        <taxon>Eukaryota</taxon>
        <taxon>Viridiplantae</taxon>
        <taxon>Streptophyta</taxon>
        <taxon>Embryophyta</taxon>
        <taxon>Tracheophyta</taxon>
        <taxon>Spermatophyta</taxon>
        <taxon>Magnoliopsida</taxon>
        <taxon>eudicotyledons</taxon>
        <taxon>Gunneridae</taxon>
        <taxon>Pentapetalae</taxon>
        <taxon>asterids</taxon>
        <taxon>lamiids</taxon>
        <taxon>Solanales</taxon>
        <taxon>Solanaceae</taxon>
        <taxon>Solanoideae</taxon>
        <taxon>Datureae</taxon>
        <taxon>Datura</taxon>
    </lineage>
</organism>
<reference evidence="2 3" key="1">
    <citation type="journal article" date="2021" name="BMC Genomics">
        <title>Datura genome reveals duplications of psychoactive alkaloid biosynthetic genes and high mutation rate following tissue culture.</title>
        <authorList>
            <person name="Rajewski A."/>
            <person name="Carter-House D."/>
            <person name="Stajich J."/>
            <person name="Litt A."/>
        </authorList>
    </citation>
    <scope>NUCLEOTIDE SEQUENCE [LARGE SCALE GENOMIC DNA]</scope>
    <source>
        <strain evidence="2">AR-01</strain>
    </source>
</reference>
<dbReference type="EMBL" id="JACEIK010010019">
    <property type="protein sequence ID" value="MCE3214878.1"/>
    <property type="molecule type" value="Genomic_DNA"/>
</dbReference>
<sequence>MALLTDRHATNSASDGRQEGDKPTLVMFRFDDIVDGKEDGMNKPRSMHVALHRHTCATNTARLLPCCVTRGVRLGPCCATRHVMQHKSSVMPCARRRPSSVMTSAERQPCPGNRAGHAVQGLARGTGTDAAWPRAKSKSAMQSAPRRASHVKQQGPRHAIVKVL</sequence>
<comment type="caution">
    <text evidence="2">The sequence shown here is derived from an EMBL/GenBank/DDBJ whole genome shotgun (WGS) entry which is preliminary data.</text>
</comment>
<proteinExistence type="predicted"/>
<name>A0ABS8WS62_DATST</name>
<accession>A0ABS8WS62</accession>
<gene>
    <name evidence="2" type="ORF">HAX54_000197</name>
</gene>
<keyword evidence="3" id="KW-1185">Reference proteome</keyword>
<evidence type="ECO:0000313" key="2">
    <source>
        <dbReference type="EMBL" id="MCE3214878.1"/>
    </source>
</evidence>
<dbReference type="Proteomes" id="UP000823775">
    <property type="component" value="Unassembled WGS sequence"/>
</dbReference>
<feature type="region of interest" description="Disordered" evidence="1">
    <location>
        <begin position="125"/>
        <end position="164"/>
    </location>
</feature>